<dbReference type="Proteomes" id="UP000256941">
    <property type="component" value="Unassembled WGS sequence"/>
</dbReference>
<proteinExistence type="inferred from homology"/>
<dbReference type="PANTHER" id="PTHR43575">
    <property type="entry name" value="PROTEIN ABCI7, CHLOROPLASTIC"/>
    <property type="match status" value="1"/>
</dbReference>
<organism evidence="4 5">
    <name type="scientific">Paracoccus versutus</name>
    <name type="common">Thiobacillus versutus</name>
    <dbReference type="NCBI Taxonomy" id="34007"/>
    <lineage>
        <taxon>Bacteria</taxon>
        <taxon>Pseudomonadati</taxon>
        <taxon>Pseudomonadota</taxon>
        <taxon>Alphaproteobacteria</taxon>
        <taxon>Rhodobacterales</taxon>
        <taxon>Paracoccaceae</taxon>
        <taxon>Paracoccus</taxon>
    </lineage>
</organism>
<dbReference type="GO" id="GO:0016226">
    <property type="term" value="P:iron-sulfur cluster assembly"/>
    <property type="evidence" value="ECO:0007669"/>
    <property type="project" value="InterPro"/>
</dbReference>
<dbReference type="SUPFAM" id="SSF101960">
    <property type="entry name" value="Stabilizer of iron transporter SufD"/>
    <property type="match status" value="1"/>
</dbReference>
<evidence type="ECO:0000256" key="1">
    <source>
        <dbReference type="ARBA" id="ARBA00043967"/>
    </source>
</evidence>
<comment type="similarity">
    <text evidence="1">Belongs to the iron-sulfur cluster assembly SufBD family.</text>
</comment>
<protein>
    <submittedName>
        <fullName evidence="4">Fe-S cluster assembly protein SufD</fullName>
    </submittedName>
</protein>
<accession>A0A3D9XNX8</accession>
<dbReference type="InterPro" id="IPR037284">
    <property type="entry name" value="SUF_FeS_clus_asmbl_SufBD_sf"/>
</dbReference>
<dbReference type="Pfam" id="PF19295">
    <property type="entry name" value="SufBD_N"/>
    <property type="match status" value="1"/>
</dbReference>
<sequence>MMADTAVLAAQVPTVEGKARPGDAALAARLDALDLPRGGFTRAAREDAAQRLEAMGLPGARDEYWRYTDPAPFNAARPQPVELAADETTLFTGIDRLNLVFVDGRFDAEASDALVAEGVQVESLAAADAGADHWAAGLYGRLETAGQVPVKRPFAALNTLVAAEGVLIRVTGKVERPVHITYRRSAADADVHLHHLVQLEEGAELTLLETGSIGARSNVVIEADLGRGARFHHISAKRANDPKLGLGHIFARVAAEALFKSFTLSVNGSMMRNEAVIDIAGDDAVAHIAAAVLGDGDIGRFHHDDTVFVTHAAERCESRQVFKKVLKNGAEGIFQGKILVKPGAQKTDGYQISQGLLLDEGSQFLAKPELEIYADDVKCSHGSTTGALDETALFYLRSRGVPKERAIVLLVLSFLADALDEIEDQRLRDDILGRLEDWLTARAGNPGKAASPGKA</sequence>
<dbReference type="InterPro" id="IPR045595">
    <property type="entry name" value="SufBD_N"/>
</dbReference>
<feature type="domain" description="SUF system FeS cluster assembly SufBD core" evidence="2">
    <location>
        <begin position="186"/>
        <end position="414"/>
    </location>
</feature>
<name>A0A3D9XNX8_PARVE</name>
<evidence type="ECO:0000313" key="4">
    <source>
        <dbReference type="EMBL" id="REF72147.1"/>
    </source>
</evidence>
<comment type="caution">
    <text evidence="4">The sequence shown here is derived from an EMBL/GenBank/DDBJ whole genome shotgun (WGS) entry which is preliminary data.</text>
</comment>
<dbReference type="PANTHER" id="PTHR43575:SF1">
    <property type="entry name" value="PROTEIN ABCI7, CHLOROPLASTIC"/>
    <property type="match status" value="1"/>
</dbReference>
<dbReference type="InterPro" id="IPR055346">
    <property type="entry name" value="Fe-S_cluster_assembly_SufBD"/>
</dbReference>
<reference evidence="4 5" key="1">
    <citation type="submission" date="2018-08" db="EMBL/GenBank/DDBJ databases">
        <title>Genomic Encyclopedia of Archaeal and Bacterial Type Strains, Phase II (KMG-II): from individual species to whole genera.</title>
        <authorList>
            <person name="Goeker M."/>
        </authorList>
    </citation>
    <scope>NUCLEOTIDE SEQUENCE [LARGE SCALE GENOMIC DNA]</scope>
    <source>
        <strain evidence="4 5">DSM 17099</strain>
    </source>
</reference>
<evidence type="ECO:0000313" key="5">
    <source>
        <dbReference type="Proteomes" id="UP000256941"/>
    </source>
</evidence>
<dbReference type="EMBL" id="QTUJ01000001">
    <property type="protein sequence ID" value="REF72147.1"/>
    <property type="molecule type" value="Genomic_DNA"/>
</dbReference>
<gene>
    <name evidence="4" type="ORF">BDD41_0613</name>
</gene>
<evidence type="ECO:0000259" key="3">
    <source>
        <dbReference type="Pfam" id="PF19295"/>
    </source>
</evidence>
<dbReference type="AlphaFoldDB" id="A0A3D9XNX8"/>
<evidence type="ECO:0000259" key="2">
    <source>
        <dbReference type="Pfam" id="PF01458"/>
    </source>
</evidence>
<dbReference type="InterPro" id="IPR000825">
    <property type="entry name" value="SUF_FeS_clus_asmbl_SufBD_core"/>
</dbReference>
<dbReference type="Pfam" id="PF01458">
    <property type="entry name" value="SUFBD_core"/>
    <property type="match status" value="1"/>
</dbReference>
<feature type="domain" description="SUF system FeS cluster assembly SufBD N-terminal" evidence="3">
    <location>
        <begin position="42"/>
        <end position="178"/>
    </location>
</feature>